<evidence type="ECO:0000313" key="4">
    <source>
        <dbReference type="Proteomes" id="UP000598146"/>
    </source>
</evidence>
<feature type="chain" id="PRO_5038755530" evidence="2">
    <location>
        <begin position="23"/>
        <end position="130"/>
    </location>
</feature>
<evidence type="ECO:0000256" key="1">
    <source>
        <dbReference type="SAM" id="MobiDB-lite"/>
    </source>
</evidence>
<dbReference type="EMBL" id="JADQTO010000003">
    <property type="protein sequence ID" value="MBG0561157.1"/>
    <property type="molecule type" value="Genomic_DNA"/>
</dbReference>
<proteinExistence type="predicted"/>
<keyword evidence="2" id="KW-0732">Signal</keyword>
<organism evidence="3 4">
    <name type="scientific">Actinoplanes aureus</name>
    <dbReference type="NCBI Taxonomy" id="2792083"/>
    <lineage>
        <taxon>Bacteria</taxon>
        <taxon>Bacillati</taxon>
        <taxon>Actinomycetota</taxon>
        <taxon>Actinomycetes</taxon>
        <taxon>Micromonosporales</taxon>
        <taxon>Micromonosporaceae</taxon>
        <taxon>Actinoplanes</taxon>
    </lineage>
</organism>
<protein>
    <submittedName>
        <fullName evidence="3">Uncharacterized protein</fullName>
    </submittedName>
</protein>
<dbReference type="RefSeq" id="WP_196412968.1">
    <property type="nucleotide sequence ID" value="NZ_JADQTO010000003.1"/>
</dbReference>
<evidence type="ECO:0000256" key="2">
    <source>
        <dbReference type="SAM" id="SignalP"/>
    </source>
</evidence>
<gene>
    <name evidence="3" type="ORF">I4J89_06740</name>
</gene>
<name>A0A931C5T0_9ACTN</name>
<evidence type="ECO:0000313" key="3">
    <source>
        <dbReference type="EMBL" id="MBG0561157.1"/>
    </source>
</evidence>
<accession>A0A931C5T0</accession>
<dbReference type="Proteomes" id="UP000598146">
    <property type="component" value="Unassembled WGS sequence"/>
</dbReference>
<feature type="region of interest" description="Disordered" evidence="1">
    <location>
        <begin position="30"/>
        <end position="49"/>
    </location>
</feature>
<sequence>MNKFTRSFLMAGVAVAAGLSMAAGPAAATSAAPSDARVSAKPAAVKQQDAKRRDRIVGFYRSPRTCHRLGRVGVWKDSWERYQCFQVWRGFHRGDWALKVYYGWNWHQGGGHDWDGHQKDDQRGHDWKKN</sequence>
<keyword evidence="4" id="KW-1185">Reference proteome</keyword>
<dbReference type="AlphaFoldDB" id="A0A931C5T0"/>
<feature type="signal peptide" evidence="2">
    <location>
        <begin position="1"/>
        <end position="22"/>
    </location>
</feature>
<reference evidence="3" key="1">
    <citation type="submission" date="2020-11" db="EMBL/GenBank/DDBJ databases">
        <title>Isolation and identification of active actinomycetes.</title>
        <authorList>
            <person name="Sun X."/>
        </authorList>
    </citation>
    <scope>NUCLEOTIDE SEQUENCE</scope>
    <source>
        <strain evidence="3">NEAU-A11</strain>
    </source>
</reference>
<comment type="caution">
    <text evidence="3">The sequence shown here is derived from an EMBL/GenBank/DDBJ whole genome shotgun (WGS) entry which is preliminary data.</text>
</comment>